<name>A0AAV7V3F6_PLEWA</name>
<proteinExistence type="predicted"/>
<dbReference type="Proteomes" id="UP001066276">
    <property type="component" value="Chromosome 2_2"/>
</dbReference>
<protein>
    <submittedName>
        <fullName evidence="1">Uncharacterized protein</fullName>
    </submittedName>
</protein>
<reference evidence="1" key="1">
    <citation type="journal article" date="2022" name="bioRxiv">
        <title>Sequencing and chromosome-scale assembly of the giantPleurodeles waltlgenome.</title>
        <authorList>
            <person name="Brown T."/>
            <person name="Elewa A."/>
            <person name="Iarovenko S."/>
            <person name="Subramanian E."/>
            <person name="Araus A.J."/>
            <person name="Petzold A."/>
            <person name="Susuki M."/>
            <person name="Suzuki K.-i.T."/>
            <person name="Hayashi T."/>
            <person name="Toyoda A."/>
            <person name="Oliveira C."/>
            <person name="Osipova E."/>
            <person name="Leigh N.D."/>
            <person name="Simon A."/>
            <person name="Yun M.H."/>
        </authorList>
    </citation>
    <scope>NUCLEOTIDE SEQUENCE</scope>
    <source>
        <strain evidence="1">20211129_DDA</strain>
        <tissue evidence="1">Liver</tissue>
    </source>
</reference>
<keyword evidence="2" id="KW-1185">Reference proteome</keyword>
<gene>
    <name evidence="1" type="ORF">NDU88_004597</name>
</gene>
<organism evidence="1 2">
    <name type="scientific">Pleurodeles waltl</name>
    <name type="common">Iberian ribbed newt</name>
    <dbReference type="NCBI Taxonomy" id="8319"/>
    <lineage>
        <taxon>Eukaryota</taxon>
        <taxon>Metazoa</taxon>
        <taxon>Chordata</taxon>
        <taxon>Craniata</taxon>
        <taxon>Vertebrata</taxon>
        <taxon>Euteleostomi</taxon>
        <taxon>Amphibia</taxon>
        <taxon>Batrachia</taxon>
        <taxon>Caudata</taxon>
        <taxon>Salamandroidea</taxon>
        <taxon>Salamandridae</taxon>
        <taxon>Pleurodelinae</taxon>
        <taxon>Pleurodeles</taxon>
    </lineage>
</organism>
<evidence type="ECO:0000313" key="1">
    <source>
        <dbReference type="EMBL" id="KAJ1195316.1"/>
    </source>
</evidence>
<accession>A0AAV7V3F6</accession>
<dbReference type="EMBL" id="JANPWB010000004">
    <property type="protein sequence ID" value="KAJ1195316.1"/>
    <property type="molecule type" value="Genomic_DNA"/>
</dbReference>
<dbReference type="AlphaFoldDB" id="A0AAV7V3F6"/>
<comment type="caution">
    <text evidence="1">The sequence shown here is derived from an EMBL/GenBank/DDBJ whole genome shotgun (WGS) entry which is preliminary data.</text>
</comment>
<evidence type="ECO:0000313" key="2">
    <source>
        <dbReference type="Proteomes" id="UP001066276"/>
    </source>
</evidence>
<sequence length="104" mass="10969">MMYKSACAEQLGPAWALVASLGGPRSLYGPVAPTCSWGGGADMDPVEISQCCGFTAEQQALERRIPSTPGPRGATLLLPNLSSRCVVLSSSIWYSTAEAYSRNV</sequence>